<dbReference type="SUPFAM" id="SSF51905">
    <property type="entry name" value="FAD/NAD(P)-binding domain"/>
    <property type="match status" value="1"/>
</dbReference>
<feature type="domain" description="FAD-binding" evidence="1">
    <location>
        <begin position="275"/>
        <end position="333"/>
    </location>
</feature>
<dbReference type="Proteomes" id="UP001500620">
    <property type="component" value="Unassembled WGS sequence"/>
</dbReference>
<evidence type="ECO:0000313" key="3">
    <source>
        <dbReference type="Proteomes" id="UP001500620"/>
    </source>
</evidence>
<name>A0ABP8DC36_9ACTN</name>
<accession>A0ABP8DC36</accession>
<dbReference type="PANTHER" id="PTHR42685:SF22">
    <property type="entry name" value="CONDITIONED MEDIUM FACTOR RECEPTOR 1"/>
    <property type="match status" value="1"/>
</dbReference>
<sequence>MAYDVIVVGTRVAGAATAMLLARRGLRVLAVDRARFPSDTLSTHQVQPPGVARLRAWGLLDPLLEAGTPMARTARFDPGPAVLHGAYPGPDGVLSPRRRLLDALLLDAARAAGAEVWEGFAVDGLRFEGGRVTGIEGEAKGGGRREAAAAVVVGADGKHSTVARAVRAREYRTRPSTSGALYGYFEGLELTGGEMYPRPDRLAGVWPTNDGLAVVYLGVPRAQFDAARRRGIPASLDGCGDLGERVAAARPAEHVRGTVDLPNTFRVPYGPGWALAGDAGLVMDPITGQGIGNALRDAEALAEALAAGLGGAARLPAALRAYHRGRDRERRAMYRITTGMAAFRPDRFGALLYRAIAGDPAEVTRFLGAISGAVPPRDYFNPVNLLGTVTGWRPTPRAA</sequence>
<protein>
    <submittedName>
        <fullName evidence="2">NAD(P)/FAD-dependent oxidoreductase</fullName>
    </submittedName>
</protein>
<dbReference type="PRINTS" id="PR00420">
    <property type="entry name" value="RNGMNOXGNASE"/>
</dbReference>
<evidence type="ECO:0000313" key="2">
    <source>
        <dbReference type="EMBL" id="GAA4252296.1"/>
    </source>
</evidence>
<keyword evidence="3" id="KW-1185">Reference proteome</keyword>
<comment type="caution">
    <text evidence="2">The sequence shown here is derived from an EMBL/GenBank/DDBJ whole genome shotgun (WGS) entry which is preliminary data.</text>
</comment>
<dbReference type="RefSeq" id="WP_345129400.1">
    <property type="nucleotide sequence ID" value="NZ_BAABAT010000013.1"/>
</dbReference>
<gene>
    <name evidence="2" type="ORF">GCM10022255_048220</name>
</gene>
<organism evidence="2 3">
    <name type="scientific">Dactylosporangium darangshiense</name>
    <dbReference type="NCBI Taxonomy" id="579108"/>
    <lineage>
        <taxon>Bacteria</taxon>
        <taxon>Bacillati</taxon>
        <taxon>Actinomycetota</taxon>
        <taxon>Actinomycetes</taxon>
        <taxon>Micromonosporales</taxon>
        <taxon>Micromonosporaceae</taxon>
        <taxon>Dactylosporangium</taxon>
    </lineage>
</organism>
<dbReference type="InterPro" id="IPR036188">
    <property type="entry name" value="FAD/NAD-bd_sf"/>
</dbReference>
<dbReference type="EMBL" id="BAABAT010000013">
    <property type="protein sequence ID" value="GAA4252296.1"/>
    <property type="molecule type" value="Genomic_DNA"/>
</dbReference>
<evidence type="ECO:0000259" key="1">
    <source>
        <dbReference type="Pfam" id="PF01494"/>
    </source>
</evidence>
<feature type="domain" description="FAD-binding" evidence="1">
    <location>
        <begin position="3"/>
        <end position="171"/>
    </location>
</feature>
<reference evidence="3" key="1">
    <citation type="journal article" date="2019" name="Int. J. Syst. Evol. Microbiol.">
        <title>The Global Catalogue of Microorganisms (GCM) 10K type strain sequencing project: providing services to taxonomists for standard genome sequencing and annotation.</title>
        <authorList>
            <consortium name="The Broad Institute Genomics Platform"/>
            <consortium name="The Broad Institute Genome Sequencing Center for Infectious Disease"/>
            <person name="Wu L."/>
            <person name="Ma J."/>
        </authorList>
    </citation>
    <scope>NUCLEOTIDE SEQUENCE [LARGE SCALE GENOMIC DNA]</scope>
    <source>
        <strain evidence="3">JCM 17441</strain>
    </source>
</reference>
<dbReference type="PANTHER" id="PTHR42685">
    <property type="entry name" value="GERANYLGERANYL DIPHOSPHATE REDUCTASE"/>
    <property type="match status" value="1"/>
</dbReference>
<dbReference type="InterPro" id="IPR002938">
    <property type="entry name" value="FAD-bd"/>
</dbReference>
<dbReference type="Gene3D" id="3.50.50.60">
    <property type="entry name" value="FAD/NAD(P)-binding domain"/>
    <property type="match status" value="1"/>
</dbReference>
<proteinExistence type="predicted"/>
<dbReference type="Pfam" id="PF01494">
    <property type="entry name" value="FAD_binding_3"/>
    <property type="match status" value="2"/>
</dbReference>
<dbReference type="InterPro" id="IPR050407">
    <property type="entry name" value="Geranylgeranyl_reductase"/>
</dbReference>